<gene>
    <name evidence="1" type="ORF">LCGC14_1627390</name>
</gene>
<protein>
    <submittedName>
        <fullName evidence="1">Uncharacterized protein</fullName>
    </submittedName>
</protein>
<comment type="caution">
    <text evidence="1">The sequence shown here is derived from an EMBL/GenBank/DDBJ whole genome shotgun (WGS) entry which is preliminary data.</text>
</comment>
<reference evidence="1" key="1">
    <citation type="journal article" date="2015" name="Nature">
        <title>Complex archaea that bridge the gap between prokaryotes and eukaryotes.</title>
        <authorList>
            <person name="Spang A."/>
            <person name="Saw J.H."/>
            <person name="Jorgensen S.L."/>
            <person name="Zaremba-Niedzwiedzka K."/>
            <person name="Martijn J."/>
            <person name="Lind A.E."/>
            <person name="van Eijk R."/>
            <person name="Schleper C."/>
            <person name="Guy L."/>
            <person name="Ettema T.J."/>
        </authorList>
    </citation>
    <scope>NUCLEOTIDE SEQUENCE</scope>
</reference>
<name>A0A0F9IQP6_9ZZZZ</name>
<dbReference type="AlphaFoldDB" id="A0A0F9IQP6"/>
<sequence length="147" mass="15975">MANTRGENILIFLAAALNGAGKPPGLTVNRARRRPLDNAELPMMSLYPVREEVARATSSRTSPTVERTLRVQVRCRAVGQDAAVDPLRAWAVKAVMADRSLAGLALATTEDSIEWESDDASDADYAIASVDFLIRYTTNAGDLEKKQ</sequence>
<evidence type="ECO:0000313" key="1">
    <source>
        <dbReference type="EMBL" id="KKM22239.1"/>
    </source>
</evidence>
<organism evidence="1">
    <name type="scientific">marine sediment metagenome</name>
    <dbReference type="NCBI Taxonomy" id="412755"/>
    <lineage>
        <taxon>unclassified sequences</taxon>
        <taxon>metagenomes</taxon>
        <taxon>ecological metagenomes</taxon>
    </lineage>
</organism>
<accession>A0A0F9IQP6</accession>
<dbReference type="Gene3D" id="3.30.70.1700">
    <property type="entry name" value="Phage minor tail protein U"/>
    <property type="match status" value="1"/>
</dbReference>
<proteinExistence type="predicted"/>
<dbReference type="EMBL" id="LAZR01013377">
    <property type="protein sequence ID" value="KKM22239.1"/>
    <property type="molecule type" value="Genomic_DNA"/>
</dbReference>
<dbReference type="InterPro" id="IPR038512">
    <property type="entry name" value="GpU-like_sf"/>
</dbReference>